<proteinExistence type="predicted"/>
<evidence type="ECO:0000313" key="1">
    <source>
        <dbReference type="EMBL" id="KAK0471635.1"/>
    </source>
</evidence>
<name>A0AA39NTZ1_9AGAR</name>
<gene>
    <name evidence="1" type="ORF">IW261DRAFT_1511578</name>
</gene>
<accession>A0AA39NTZ1</accession>
<organism evidence="1 2">
    <name type="scientific">Armillaria novae-zelandiae</name>
    <dbReference type="NCBI Taxonomy" id="153914"/>
    <lineage>
        <taxon>Eukaryota</taxon>
        <taxon>Fungi</taxon>
        <taxon>Dikarya</taxon>
        <taxon>Basidiomycota</taxon>
        <taxon>Agaricomycotina</taxon>
        <taxon>Agaricomycetes</taxon>
        <taxon>Agaricomycetidae</taxon>
        <taxon>Agaricales</taxon>
        <taxon>Marasmiineae</taxon>
        <taxon>Physalacriaceae</taxon>
        <taxon>Armillaria</taxon>
    </lineage>
</organism>
<reference evidence="1" key="1">
    <citation type="submission" date="2023-06" db="EMBL/GenBank/DDBJ databases">
        <authorList>
            <consortium name="Lawrence Berkeley National Laboratory"/>
            <person name="Ahrendt S."/>
            <person name="Sahu N."/>
            <person name="Indic B."/>
            <person name="Wong-Bajracharya J."/>
            <person name="Merenyi Z."/>
            <person name="Ke H.-M."/>
            <person name="Monk M."/>
            <person name="Kocsube S."/>
            <person name="Drula E."/>
            <person name="Lipzen A."/>
            <person name="Balint B."/>
            <person name="Henrissat B."/>
            <person name="Andreopoulos B."/>
            <person name="Martin F.M."/>
            <person name="Harder C.B."/>
            <person name="Rigling D."/>
            <person name="Ford K.L."/>
            <person name="Foster G.D."/>
            <person name="Pangilinan J."/>
            <person name="Papanicolaou A."/>
            <person name="Barry K."/>
            <person name="LaButti K."/>
            <person name="Viragh M."/>
            <person name="Koriabine M."/>
            <person name="Yan M."/>
            <person name="Riley R."/>
            <person name="Champramary S."/>
            <person name="Plett K.L."/>
            <person name="Tsai I.J."/>
            <person name="Slot J."/>
            <person name="Sipos G."/>
            <person name="Plett J."/>
            <person name="Nagy L.G."/>
            <person name="Grigoriev I.V."/>
        </authorList>
    </citation>
    <scope>NUCLEOTIDE SEQUENCE</scope>
    <source>
        <strain evidence="1">ICMP 16352</strain>
    </source>
</reference>
<comment type="caution">
    <text evidence="1">The sequence shown here is derived from an EMBL/GenBank/DDBJ whole genome shotgun (WGS) entry which is preliminary data.</text>
</comment>
<sequence>MREVPLSDPVAFNDWIIALFIQKVNTPYQRPQWLYARQRAPRHIPPTDPTAFDAWITSFFTRSKANRTYHHGTVRDELPKSIFVDTQSGSPSGSATAMAGPSHPQPGLPWWIVPASIPPSVHIPKPVVATTAPRWLGNDGLSVMFMSHAHMS</sequence>
<dbReference type="EMBL" id="JAUEPR010000049">
    <property type="protein sequence ID" value="KAK0471635.1"/>
    <property type="molecule type" value="Genomic_DNA"/>
</dbReference>
<dbReference type="AlphaFoldDB" id="A0AA39NTZ1"/>
<keyword evidence="2" id="KW-1185">Reference proteome</keyword>
<dbReference type="Proteomes" id="UP001175227">
    <property type="component" value="Unassembled WGS sequence"/>
</dbReference>
<protein>
    <submittedName>
        <fullName evidence="1">Uncharacterized protein</fullName>
    </submittedName>
</protein>
<evidence type="ECO:0000313" key="2">
    <source>
        <dbReference type="Proteomes" id="UP001175227"/>
    </source>
</evidence>